<organism evidence="2 3">
    <name type="scientific">Xanthomonas arboricola</name>
    <dbReference type="NCBI Taxonomy" id="56448"/>
    <lineage>
        <taxon>Bacteria</taxon>
        <taxon>Pseudomonadati</taxon>
        <taxon>Pseudomonadota</taxon>
        <taxon>Gammaproteobacteria</taxon>
        <taxon>Lysobacterales</taxon>
        <taxon>Lysobacteraceae</taxon>
        <taxon>Xanthomonas</taxon>
    </lineage>
</organism>
<dbReference type="GO" id="GO:0006313">
    <property type="term" value="P:DNA transposition"/>
    <property type="evidence" value="ECO:0007669"/>
    <property type="project" value="InterPro"/>
</dbReference>
<dbReference type="Gene3D" id="3.30.70.1290">
    <property type="entry name" value="Transposase IS200-like"/>
    <property type="match status" value="1"/>
</dbReference>
<gene>
    <name evidence="2" type="ORF">XA1314C_11590</name>
</gene>
<protein>
    <recommendedName>
        <fullName evidence="1">Transposase IS200-like domain-containing protein</fullName>
    </recommendedName>
</protein>
<dbReference type="SUPFAM" id="SSF143422">
    <property type="entry name" value="Transposase IS200-like"/>
    <property type="match status" value="1"/>
</dbReference>
<dbReference type="EMBL" id="HG992337">
    <property type="protein sequence ID" value="CAE6730041.1"/>
    <property type="molecule type" value="Genomic_DNA"/>
</dbReference>
<evidence type="ECO:0000313" key="2">
    <source>
        <dbReference type="EMBL" id="CAE6730041.1"/>
    </source>
</evidence>
<dbReference type="GO" id="GO:0043565">
    <property type="term" value="F:sequence-specific DNA binding"/>
    <property type="evidence" value="ECO:0007669"/>
    <property type="project" value="TreeGrafter"/>
</dbReference>
<feature type="domain" description="Transposase IS200-like" evidence="1">
    <location>
        <begin position="19"/>
        <end position="133"/>
    </location>
</feature>
<dbReference type="GO" id="GO:0004803">
    <property type="term" value="F:transposase activity"/>
    <property type="evidence" value="ECO:0007669"/>
    <property type="project" value="InterPro"/>
</dbReference>
<reference evidence="2 3" key="1">
    <citation type="submission" date="2021-02" db="EMBL/GenBank/DDBJ databases">
        <authorList>
            <person name="Pothier F. J."/>
        </authorList>
    </citation>
    <scope>NUCLEOTIDE SEQUENCE [LARGE SCALE GENOMIC DNA]</scope>
    <source>
        <strain evidence="2 3">1314c</strain>
    </source>
</reference>
<dbReference type="PANTHER" id="PTHR36966:SF1">
    <property type="entry name" value="REP-ASSOCIATED TYROSINE TRANSPOSASE"/>
    <property type="match status" value="1"/>
</dbReference>
<accession>A0AAU9HRB6</accession>
<dbReference type="Proteomes" id="UP000835242">
    <property type="component" value="Chromosome"/>
</dbReference>
<dbReference type="Pfam" id="PF01797">
    <property type="entry name" value="Y1_Tnp"/>
    <property type="match status" value="1"/>
</dbReference>
<evidence type="ECO:0000313" key="3">
    <source>
        <dbReference type="Proteomes" id="UP000835242"/>
    </source>
</evidence>
<dbReference type="EMBL" id="HG992337">
    <property type="protein sequence ID" value="CAE6730058.1"/>
    <property type="molecule type" value="Genomic_DNA"/>
</dbReference>
<dbReference type="InterPro" id="IPR052715">
    <property type="entry name" value="RAYT_transposase"/>
</dbReference>
<dbReference type="InterPro" id="IPR002686">
    <property type="entry name" value="Transposase_17"/>
</dbReference>
<dbReference type="NCBIfam" id="NF047646">
    <property type="entry name" value="REP_Tyr_transpos"/>
    <property type="match status" value="1"/>
</dbReference>
<dbReference type="RefSeq" id="WP_104553266.1">
    <property type="nucleotide sequence ID" value="NZ_HG992337.1"/>
</dbReference>
<dbReference type="SMART" id="SM01321">
    <property type="entry name" value="Y1_Tnp"/>
    <property type="match status" value="1"/>
</dbReference>
<sequence length="154" mass="17284">MANIDSPGHRALRRGRQSSPNSVYLLTTTTWQRRAVFADFLPAATACRAFTAATPRDARLLAWVLMPDHAHWLLQLGSVTALADAVSRMKACVARSVNDQRQHHAPVWSHSYHDHALRNDDDLHAAARYLIANPLRAGLVTHIGDYPFWDAIWL</sequence>
<dbReference type="InterPro" id="IPR036515">
    <property type="entry name" value="Transposase_17_sf"/>
</dbReference>
<proteinExistence type="predicted"/>
<dbReference type="AlphaFoldDB" id="A0AAU9HRB6"/>
<evidence type="ECO:0000259" key="1">
    <source>
        <dbReference type="SMART" id="SM01321"/>
    </source>
</evidence>
<dbReference type="PANTHER" id="PTHR36966">
    <property type="entry name" value="REP-ASSOCIATED TYROSINE TRANSPOSASE"/>
    <property type="match status" value="1"/>
</dbReference>
<name>A0AAU9HRB6_9XANT</name>